<sequence>MARPLQNGNGDKALDGKSFLEQWQVGFNGRLSGALYFDKIALWTLVCLGVLLVVSLVQAMLRWQADRAANLEQEDLLARLAAALTAAEFRLTEYRTTDTAQLAVGAQDLLNAAKEIQRASDSARVTQLEAHEGLKEVRDTIDNLRLAVDTLLAGATSVRAAADRIGDAAQGVGVKLAEISAASTSVAGATSALTRSSASDSALIRTTVAESQRELGAGIGGALAHTGDAIRQALDEWRTEGAIYAHRNETTADQLGLIVSSIEQTISSMDRLPESIQRLDGQSVLTAQRLEQAMTDAVKGLHRELDRFMIGLPDATARTELVINELAAVRRSVDLLCARLGTVGPKKRKAGRLRAWWSR</sequence>
<evidence type="ECO:0000256" key="1">
    <source>
        <dbReference type="SAM" id="Phobius"/>
    </source>
</evidence>
<feature type="transmembrane region" description="Helical" evidence="1">
    <location>
        <begin position="40"/>
        <end position="61"/>
    </location>
</feature>
<evidence type="ECO:0000313" key="2">
    <source>
        <dbReference type="EMBL" id="GES04133.1"/>
    </source>
</evidence>
<comment type="caution">
    <text evidence="2">The sequence shown here is derived from an EMBL/GenBank/DDBJ whole genome shotgun (WGS) entry which is preliminary data.</text>
</comment>
<reference evidence="2 3" key="1">
    <citation type="submission" date="2019-10" db="EMBL/GenBank/DDBJ databases">
        <title>Whole genome shotgun sequence of Acrocarpospora corrugata NBRC 13972.</title>
        <authorList>
            <person name="Ichikawa N."/>
            <person name="Kimura A."/>
            <person name="Kitahashi Y."/>
            <person name="Komaki H."/>
            <person name="Oguchi A."/>
        </authorList>
    </citation>
    <scope>NUCLEOTIDE SEQUENCE [LARGE SCALE GENOMIC DNA]</scope>
    <source>
        <strain evidence="2 3">NBRC 13972</strain>
    </source>
</reference>
<dbReference type="OrthoDB" id="3435720at2"/>
<keyword evidence="3" id="KW-1185">Reference proteome</keyword>
<name>A0A5M3WAD1_9ACTN</name>
<dbReference type="EMBL" id="BLAD01000077">
    <property type="protein sequence ID" value="GES04133.1"/>
    <property type="molecule type" value="Genomic_DNA"/>
</dbReference>
<gene>
    <name evidence="2" type="ORF">Acor_62000</name>
</gene>
<dbReference type="RefSeq" id="WP_155340248.1">
    <property type="nucleotide sequence ID" value="NZ_BAAABN010000025.1"/>
</dbReference>
<proteinExistence type="predicted"/>
<protein>
    <submittedName>
        <fullName evidence="2">Uncharacterized protein</fullName>
    </submittedName>
</protein>
<dbReference type="AlphaFoldDB" id="A0A5M3WAD1"/>
<keyword evidence="1" id="KW-1133">Transmembrane helix</keyword>
<organism evidence="2 3">
    <name type="scientific">Acrocarpospora corrugata</name>
    <dbReference type="NCBI Taxonomy" id="35763"/>
    <lineage>
        <taxon>Bacteria</taxon>
        <taxon>Bacillati</taxon>
        <taxon>Actinomycetota</taxon>
        <taxon>Actinomycetes</taxon>
        <taxon>Streptosporangiales</taxon>
        <taxon>Streptosporangiaceae</taxon>
        <taxon>Acrocarpospora</taxon>
    </lineage>
</organism>
<dbReference type="Proteomes" id="UP000334990">
    <property type="component" value="Unassembled WGS sequence"/>
</dbReference>
<keyword evidence="1" id="KW-0812">Transmembrane</keyword>
<keyword evidence="1" id="KW-0472">Membrane</keyword>
<evidence type="ECO:0000313" key="3">
    <source>
        <dbReference type="Proteomes" id="UP000334990"/>
    </source>
</evidence>
<accession>A0A5M3WAD1</accession>